<organism evidence="4 5">
    <name type="scientific">Actinokineospora fastidiosa</name>
    <dbReference type="NCBI Taxonomy" id="1816"/>
    <lineage>
        <taxon>Bacteria</taxon>
        <taxon>Bacillati</taxon>
        <taxon>Actinomycetota</taxon>
        <taxon>Actinomycetes</taxon>
        <taxon>Pseudonocardiales</taxon>
        <taxon>Pseudonocardiaceae</taxon>
        <taxon>Actinokineospora</taxon>
    </lineage>
</organism>
<feature type="domain" description="Response regulatory" evidence="3">
    <location>
        <begin position="4"/>
        <end position="129"/>
    </location>
</feature>
<evidence type="ECO:0000256" key="2">
    <source>
        <dbReference type="PROSITE-ProRule" id="PRU00169"/>
    </source>
</evidence>
<dbReference type="InterPro" id="IPR001789">
    <property type="entry name" value="Sig_transdc_resp-reg_receiver"/>
</dbReference>
<comment type="caution">
    <text evidence="4">The sequence shown here is derived from an EMBL/GenBank/DDBJ whole genome shotgun (WGS) entry which is preliminary data.</text>
</comment>
<dbReference type="Gene3D" id="3.40.50.2300">
    <property type="match status" value="1"/>
</dbReference>
<evidence type="ECO:0000313" key="5">
    <source>
        <dbReference type="Proteomes" id="UP000660680"/>
    </source>
</evidence>
<name>A0A918GR08_9PSEU</name>
<evidence type="ECO:0000259" key="3">
    <source>
        <dbReference type="PROSITE" id="PS50110"/>
    </source>
</evidence>
<feature type="modified residue" description="4-aspartylphosphate" evidence="2">
    <location>
        <position position="54"/>
    </location>
</feature>
<proteinExistence type="predicted"/>
<evidence type="ECO:0000313" key="4">
    <source>
        <dbReference type="EMBL" id="GGS54452.1"/>
    </source>
</evidence>
<dbReference type="SUPFAM" id="SSF52172">
    <property type="entry name" value="CheY-like"/>
    <property type="match status" value="1"/>
</dbReference>
<dbReference type="RefSeq" id="WP_189213696.1">
    <property type="nucleotide sequence ID" value="NZ_BMRB01000007.1"/>
</dbReference>
<dbReference type="EMBL" id="BMRB01000007">
    <property type="protein sequence ID" value="GGS54452.1"/>
    <property type="molecule type" value="Genomic_DNA"/>
</dbReference>
<dbReference type="AlphaFoldDB" id="A0A918GR08"/>
<dbReference type="PROSITE" id="PS50110">
    <property type="entry name" value="RESPONSE_REGULATORY"/>
    <property type="match status" value="1"/>
</dbReference>
<protein>
    <recommendedName>
        <fullName evidence="3">Response regulatory domain-containing protein</fullName>
    </recommendedName>
</protein>
<reference evidence="4" key="2">
    <citation type="submission" date="2020-09" db="EMBL/GenBank/DDBJ databases">
        <authorList>
            <person name="Sun Q."/>
            <person name="Ohkuma M."/>
        </authorList>
    </citation>
    <scope>NUCLEOTIDE SEQUENCE</scope>
    <source>
        <strain evidence="4">JCM 3276</strain>
    </source>
</reference>
<dbReference type="Pfam" id="PF00072">
    <property type="entry name" value="Response_reg"/>
    <property type="match status" value="1"/>
</dbReference>
<dbReference type="PANTHER" id="PTHR44591:SF3">
    <property type="entry name" value="RESPONSE REGULATORY DOMAIN-CONTAINING PROTEIN"/>
    <property type="match status" value="1"/>
</dbReference>
<dbReference type="GO" id="GO:0000160">
    <property type="term" value="P:phosphorelay signal transduction system"/>
    <property type="evidence" value="ECO:0007669"/>
    <property type="project" value="InterPro"/>
</dbReference>
<keyword evidence="5" id="KW-1185">Reference proteome</keyword>
<dbReference type="InterPro" id="IPR011006">
    <property type="entry name" value="CheY-like_superfamily"/>
</dbReference>
<dbReference type="Proteomes" id="UP000660680">
    <property type="component" value="Unassembled WGS sequence"/>
</dbReference>
<accession>A0A918GR08</accession>
<gene>
    <name evidence="4" type="ORF">GCM10010171_56990</name>
</gene>
<dbReference type="InterPro" id="IPR050595">
    <property type="entry name" value="Bact_response_regulator"/>
</dbReference>
<sequence length="323" mass="37389">MHPEILVVDDDRMYAQNLAEWLRNRMPQEVAHTDDKDEAIELVKSTYVRVAILDQRMRRKLGMDGTELAAEIRTIDERIRVIILSGESDVRDYQKSNELRLRHLVKGDDEALLREIRLARQQYLLDLERGAETKAEVIGHYRPRVFFRGPAVVFKKLVEEYVSTTPEVDEHDFRTLVHVNAGQTVTEAQISTFGHEIEIEEESTRQLEATGLFREVVIAQLTTSLKSAIRERGRTIVTRQEQHSSEQRFEVPEKDQTEGVVAFAIQEAPLYHRKRALIQVSCECCGHQDVVTVGFREPSGQIRRRRVDYLTDNKQRITDIGTR</sequence>
<dbReference type="PANTHER" id="PTHR44591">
    <property type="entry name" value="STRESS RESPONSE REGULATOR PROTEIN 1"/>
    <property type="match status" value="1"/>
</dbReference>
<dbReference type="SMART" id="SM00448">
    <property type="entry name" value="REC"/>
    <property type="match status" value="1"/>
</dbReference>
<reference evidence="4" key="1">
    <citation type="journal article" date="2014" name="Int. J. Syst. Evol. Microbiol.">
        <title>Complete genome sequence of Corynebacterium casei LMG S-19264T (=DSM 44701T), isolated from a smear-ripened cheese.</title>
        <authorList>
            <consortium name="US DOE Joint Genome Institute (JGI-PGF)"/>
            <person name="Walter F."/>
            <person name="Albersmeier A."/>
            <person name="Kalinowski J."/>
            <person name="Ruckert C."/>
        </authorList>
    </citation>
    <scope>NUCLEOTIDE SEQUENCE</scope>
    <source>
        <strain evidence="4">JCM 3276</strain>
    </source>
</reference>
<dbReference type="CDD" id="cd00156">
    <property type="entry name" value="REC"/>
    <property type="match status" value="1"/>
</dbReference>
<evidence type="ECO:0000256" key="1">
    <source>
        <dbReference type="ARBA" id="ARBA00022553"/>
    </source>
</evidence>
<keyword evidence="1 2" id="KW-0597">Phosphoprotein</keyword>